<reference evidence="2" key="1">
    <citation type="submission" date="2016-11" db="EMBL/GenBank/DDBJ databases">
        <authorList>
            <person name="Varghese N."/>
            <person name="Submissions S."/>
        </authorList>
    </citation>
    <scope>NUCLEOTIDE SEQUENCE [LARGE SCALE GENOMIC DNA]</scope>
    <source>
        <strain evidence="2">GAS401</strain>
    </source>
</reference>
<dbReference type="Proteomes" id="UP000184096">
    <property type="component" value="Chromosome I"/>
</dbReference>
<keyword evidence="2" id="KW-1185">Reference proteome</keyword>
<accession>A0A1M7TIQ8</accession>
<name>A0A1M7TIQ8_9BRAD</name>
<evidence type="ECO:0000313" key="2">
    <source>
        <dbReference type="Proteomes" id="UP000184096"/>
    </source>
</evidence>
<dbReference type="EMBL" id="LT670849">
    <property type="protein sequence ID" value="SHN70586.1"/>
    <property type="molecule type" value="Genomic_DNA"/>
</dbReference>
<organism evidence="1 2">
    <name type="scientific">Bradyrhizobium erythrophlei</name>
    <dbReference type="NCBI Taxonomy" id="1437360"/>
    <lineage>
        <taxon>Bacteria</taxon>
        <taxon>Pseudomonadati</taxon>
        <taxon>Pseudomonadota</taxon>
        <taxon>Alphaproteobacteria</taxon>
        <taxon>Hyphomicrobiales</taxon>
        <taxon>Nitrobacteraceae</taxon>
        <taxon>Bradyrhizobium</taxon>
    </lineage>
</organism>
<dbReference type="AlphaFoldDB" id="A0A1M7TIQ8"/>
<gene>
    <name evidence="1" type="ORF">SAMN05444170_1777</name>
</gene>
<sequence>MILAGVFGLASFSVAQDTEVASLFAWICTSPVVAQDEPTRQALKIEVGRATHSDVSRLMGQPWRTSNDADCEAEQYGEAWEYLVDEANGKFSRIHVAFSKDGKVSVVAKIQKGVKPVVLAYAVEKEHQH</sequence>
<protein>
    <submittedName>
        <fullName evidence="1">Uncharacterized protein</fullName>
    </submittedName>
</protein>
<evidence type="ECO:0000313" key="1">
    <source>
        <dbReference type="EMBL" id="SHN70586.1"/>
    </source>
</evidence>
<proteinExistence type="predicted"/>
<dbReference type="RefSeq" id="WP_156898449.1">
    <property type="nucleotide sequence ID" value="NZ_LT670849.1"/>
</dbReference>